<dbReference type="OrthoDB" id="8954335at2759"/>
<feature type="non-terminal residue" evidence="1">
    <location>
        <position position="219"/>
    </location>
</feature>
<keyword evidence="2" id="KW-1185">Reference proteome</keyword>
<evidence type="ECO:0000313" key="1">
    <source>
        <dbReference type="EMBL" id="KAF8873367.1"/>
    </source>
</evidence>
<dbReference type="AlphaFoldDB" id="A0A9P5NB67"/>
<dbReference type="SUPFAM" id="SSF52540">
    <property type="entry name" value="P-loop containing nucleoside triphosphate hydrolases"/>
    <property type="match status" value="1"/>
</dbReference>
<name>A0A9P5NB67_GYMJU</name>
<comment type="caution">
    <text evidence="1">The sequence shown here is derived from an EMBL/GenBank/DDBJ whole genome shotgun (WGS) entry which is preliminary data.</text>
</comment>
<proteinExistence type="predicted"/>
<accession>A0A9P5NB67</accession>
<evidence type="ECO:0000313" key="2">
    <source>
        <dbReference type="Proteomes" id="UP000724874"/>
    </source>
</evidence>
<dbReference type="Gene3D" id="3.40.50.300">
    <property type="entry name" value="P-loop containing nucleotide triphosphate hydrolases"/>
    <property type="match status" value="1"/>
</dbReference>
<organism evidence="1 2">
    <name type="scientific">Gymnopilus junonius</name>
    <name type="common">Spectacular rustgill mushroom</name>
    <name type="synonym">Gymnopilus spectabilis subsp. junonius</name>
    <dbReference type="NCBI Taxonomy" id="109634"/>
    <lineage>
        <taxon>Eukaryota</taxon>
        <taxon>Fungi</taxon>
        <taxon>Dikarya</taxon>
        <taxon>Basidiomycota</taxon>
        <taxon>Agaricomycotina</taxon>
        <taxon>Agaricomycetes</taxon>
        <taxon>Agaricomycetidae</taxon>
        <taxon>Agaricales</taxon>
        <taxon>Agaricineae</taxon>
        <taxon>Hymenogastraceae</taxon>
        <taxon>Gymnopilus</taxon>
    </lineage>
</organism>
<dbReference type="EMBL" id="JADNYJ010000240">
    <property type="protein sequence ID" value="KAF8873367.1"/>
    <property type="molecule type" value="Genomic_DNA"/>
</dbReference>
<sequence length="219" mass="24618">FIQLLSGNDTVKIGDDLESETSEIQIINFVDASSECNVTIVDTPGFDDSRSGVTDTDILKKITDFLLNQYDAQKKLNGLIFVQRISDPRFGGQSGRNLKMFRNLCGTNNYKNVVVLTTFWDRVDEEEGVKRESQLQSNFFKDLVAGGATFMRHDRTSPSSAYDVLQQIIPMPSTTVKIVQEIREEGKALEDTAAGSYAARRSRLSYPITRRKCRISKQS</sequence>
<dbReference type="Proteomes" id="UP000724874">
    <property type="component" value="Unassembled WGS sequence"/>
</dbReference>
<dbReference type="InterPro" id="IPR027417">
    <property type="entry name" value="P-loop_NTPase"/>
</dbReference>
<gene>
    <name evidence="1" type="ORF">CPB84DRAFT_1690820</name>
</gene>
<reference evidence="1" key="1">
    <citation type="submission" date="2020-11" db="EMBL/GenBank/DDBJ databases">
        <authorList>
            <consortium name="DOE Joint Genome Institute"/>
            <person name="Ahrendt S."/>
            <person name="Riley R."/>
            <person name="Andreopoulos W."/>
            <person name="LaButti K."/>
            <person name="Pangilinan J."/>
            <person name="Ruiz-duenas F.J."/>
            <person name="Barrasa J.M."/>
            <person name="Sanchez-Garcia M."/>
            <person name="Camarero S."/>
            <person name="Miyauchi S."/>
            <person name="Serrano A."/>
            <person name="Linde D."/>
            <person name="Babiker R."/>
            <person name="Drula E."/>
            <person name="Ayuso-Fernandez I."/>
            <person name="Pacheco R."/>
            <person name="Padilla G."/>
            <person name="Ferreira P."/>
            <person name="Barriuso J."/>
            <person name="Kellner H."/>
            <person name="Castanera R."/>
            <person name="Alfaro M."/>
            <person name="Ramirez L."/>
            <person name="Pisabarro A.G."/>
            <person name="Kuo A."/>
            <person name="Tritt A."/>
            <person name="Lipzen A."/>
            <person name="He G."/>
            <person name="Yan M."/>
            <person name="Ng V."/>
            <person name="Cullen D."/>
            <person name="Martin F."/>
            <person name="Rosso M.-N."/>
            <person name="Henrissat B."/>
            <person name="Hibbett D."/>
            <person name="Martinez A.T."/>
            <person name="Grigoriev I.V."/>
        </authorList>
    </citation>
    <scope>NUCLEOTIDE SEQUENCE</scope>
    <source>
        <strain evidence="1">AH 44721</strain>
    </source>
</reference>
<evidence type="ECO:0008006" key="3">
    <source>
        <dbReference type="Google" id="ProtNLM"/>
    </source>
</evidence>
<protein>
    <recommendedName>
        <fullName evidence="3">AIG1-type G domain-containing protein</fullName>
    </recommendedName>
</protein>